<gene>
    <name evidence="6" type="ORF">CJ263_08105</name>
</gene>
<keyword evidence="4" id="KW-1133">Transmembrane helix</keyword>
<dbReference type="Pfam" id="PF01943">
    <property type="entry name" value="Polysacc_synt"/>
    <property type="match status" value="1"/>
</dbReference>
<evidence type="ECO:0000256" key="4">
    <source>
        <dbReference type="ARBA" id="ARBA00022989"/>
    </source>
</evidence>
<keyword evidence="3" id="KW-0812">Transmembrane</keyword>
<protein>
    <submittedName>
        <fullName evidence="6">Uncharacterized protein</fullName>
    </submittedName>
</protein>
<dbReference type="PANTHER" id="PTHR30250:SF11">
    <property type="entry name" value="O-ANTIGEN TRANSPORTER-RELATED"/>
    <property type="match status" value="1"/>
</dbReference>
<name>A0A223V4G2_9FLAO</name>
<accession>A0A223V4G2</accession>
<reference evidence="6 7" key="1">
    <citation type="submission" date="2017-08" db="EMBL/GenBank/DDBJ databases">
        <title>The complete genome sequence of Maribacter sp. B1, isolated from deep-sea sediment.</title>
        <authorList>
            <person name="Wu Y.-H."/>
            <person name="Cheng H."/>
            <person name="Xu X.-W."/>
        </authorList>
    </citation>
    <scope>NUCLEOTIDE SEQUENCE [LARGE SCALE GENOMIC DNA]</scope>
    <source>
        <strain evidence="6 7">B1</strain>
    </source>
</reference>
<dbReference type="GO" id="GO:0005886">
    <property type="term" value="C:plasma membrane"/>
    <property type="evidence" value="ECO:0007669"/>
    <property type="project" value="UniProtKB-SubCell"/>
</dbReference>
<keyword evidence="7" id="KW-1185">Reference proteome</keyword>
<keyword evidence="5" id="KW-0472">Membrane</keyword>
<evidence type="ECO:0000256" key="5">
    <source>
        <dbReference type="ARBA" id="ARBA00023136"/>
    </source>
</evidence>
<proteinExistence type="predicted"/>
<keyword evidence="2" id="KW-1003">Cell membrane</keyword>
<evidence type="ECO:0000313" key="7">
    <source>
        <dbReference type="Proteomes" id="UP000215244"/>
    </source>
</evidence>
<dbReference type="RefSeq" id="WP_094996806.1">
    <property type="nucleotide sequence ID" value="NZ_BMJL01000002.1"/>
</dbReference>
<comment type="subcellular location">
    <subcellularLocation>
        <location evidence="1">Cell membrane</location>
        <topology evidence="1">Multi-pass membrane protein</topology>
    </subcellularLocation>
</comment>
<evidence type="ECO:0000313" key="6">
    <source>
        <dbReference type="EMBL" id="ASV30186.1"/>
    </source>
</evidence>
<evidence type="ECO:0000256" key="3">
    <source>
        <dbReference type="ARBA" id="ARBA00022692"/>
    </source>
</evidence>
<evidence type="ECO:0000256" key="2">
    <source>
        <dbReference type="ARBA" id="ARBA00022475"/>
    </source>
</evidence>
<evidence type="ECO:0000256" key="1">
    <source>
        <dbReference type="ARBA" id="ARBA00004651"/>
    </source>
</evidence>
<dbReference type="InterPro" id="IPR050833">
    <property type="entry name" value="Poly_Biosynth_Transport"/>
</dbReference>
<organism evidence="6 7">
    <name type="scientific">Maribacter cobaltidurans</name>
    <dbReference type="NCBI Taxonomy" id="1178778"/>
    <lineage>
        <taxon>Bacteria</taxon>
        <taxon>Pseudomonadati</taxon>
        <taxon>Bacteroidota</taxon>
        <taxon>Flavobacteriia</taxon>
        <taxon>Flavobacteriales</taxon>
        <taxon>Flavobacteriaceae</taxon>
        <taxon>Maribacter</taxon>
    </lineage>
</organism>
<dbReference type="InterPro" id="IPR002797">
    <property type="entry name" value="Polysacc_synth"/>
</dbReference>
<dbReference type="Proteomes" id="UP000215244">
    <property type="component" value="Chromosome"/>
</dbReference>
<dbReference type="AlphaFoldDB" id="A0A223V4G2"/>
<dbReference type="PANTHER" id="PTHR30250">
    <property type="entry name" value="PST FAMILY PREDICTED COLANIC ACID TRANSPORTER"/>
    <property type="match status" value="1"/>
</dbReference>
<sequence length="477" mass="54801">MKAIKNTGVLLFSEFISKGIAFLLIPFYSFVIEPEDFGLIAILQLFFTIFFLVISYSLSSTFDKFFFDEKYQSLQTLFSNLFLLQIFAILIGSLIYLLFDSSIVTLLDLENKEYLDWIFYTAVIAVFFPLVNSFLICSGQVKKAGLFSILISIIRSVMALLLVLNMEDKVLAILLAGFAEQIVGFLIAVPYYYKHLRLNKISKTLIAESALYASLFFPTSCSTFIVKFSDRFMIQYMLGYQSLGIYSMGTKLVNIPGQFISTVNKNFMPQIYQGISKGDNRLINQLVRLFLAVIFIFIFGLIIFSTEIFYVIGTNYKDSYNIFIILSLCAYINGYNLILQPVMTYFNKYVKYKSMIWVTVGIVNLILNILVIPDYGILGAAGVTTFSYLISIPFSYYYSKKAYKENYYIKWFSFSCLLLIVLSIFMILNEYEESLLSFFVRVIIFTTVGLIFMKKLVSLKALKAKTMLFSKKLLKKK</sequence>
<dbReference type="OrthoDB" id="9180265at2"/>
<dbReference type="KEGG" id="marb:CJ263_08105"/>
<dbReference type="EMBL" id="CP022957">
    <property type="protein sequence ID" value="ASV30186.1"/>
    <property type="molecule type" value="Genomic_DNA"/>
</dbReference>